<dbReference type="HOGENOM" id="CLU_2394038_0_0_9"/>
<dbReference type="STRING" id="1042163.BRLA_c005740"/>
<feature type="transmembrane region" description="Helical" evidence="1">
    <location>
        <begin position="32"/>
        <end position="51"/>
    </location>
</feature>
<gene>
    <name evidence="2" type="ORF">BRLA_c005740</name>
</gene>
<dbReference type="AlphaFoldDB" id="A0A075QWZ9"/>
<proteinExistence type="predicted"/>
<evidence type="ECO:0000256" key="1">
    <source>
        <dbReference type="SAM" id="Phobius"/>
    </source>
</evidence>
<feature type="transmembrane region" description="Helical" evidence="1">
    <location>
        <begin position="7"/>
        <end position="26"/>
    </location>
</feature>
<keyword evidence="1" id="KW-0472">Membrane</keyword>
<reference evidence="2 3" key="1">
    <citation type="journal article" date="2011" name="J. Bacteriol.">
        <title>Genome sequence of Brevibacillus laterosporus LMG 15441, a pathogen of invertebrates.</title>
        <authorList>
            <person name="Djukic M."/>
            <person name="Poehlein A."/>
            <person name="Thurmer A."/>
            <person name="Daniel R."/>
        </authorList>
    </citation>
    <scope>NUCLEOTIDE SEQUENCE [LARGE SCALE GENOMIC DNA]</scope>
    <source>
        <strain evidence="2 3">LMG 15441</strain>
    </source>
</reference>
<keyword evidence="1" id="KW-1133">Transmembrane helix</keyword>
<feature type="transmembrane region" description="Helical" evidence="1">
    <location>
        <begin position="71"/>
        <end position="91"/>
    </location>
</feature>
<dbReference type="Proteomes" id="UP000005850">
    <property type="component" value="Chromosome"/>
</dbReference>
<evidence type="ECO:0000313" key="2">
    <source>
        <dbReference type="EMBL" id="AIG24932.1"/>
    </source>
</evidence>
<name>A0A075QWZ9_BRELA</name>
<dbReference type="KEGG" id="blr:BRLA_c005740"/>
<accession>A0A075QWZ9</accession>
<evidence type="ECO:0000313" key="3">
    <source>
        <dbReference type="Proteomes" id="UP000005850"/>
    </source>
</evidence>
<keyword evidence="1" id="KW-0812">Transmembrane</keyword>
<organism evidence="2 3">
    <name type="scientific">Brevibacillus laterosporus LMG 15441</name>
    <dbReference type="NCBI Taxonomy" id="1042163"/>
    <lineage>
        <taxon>Bacteria</taxon>
        <taxon>Bacillati</taxon>
        <taxon>Bacillota</taxon>
        <taxon>Bacilli</taxon>
        <taxon>Bacillales</taxon>
        <taxon>Paenibacillaceae</taxon>
        <taxon>Brevibacillus</taxon>
    </lineage>
</organism>
<keyword evidence="3" id="KW-1185">Reference proteome</keyword>
<dbReference type="EMBL" id="CP007806">
    <property type="protein sequence ID" value="AIG24932.1"/>
    <property type="molecule type" value="Genomic_DNA"/>
</dbReference>
<sequence length="93" mass="11326">MNHEKRYSMFIFFVFISICIKLNYWIDFLFTNFYLASIIELSIFFLILTFFDSFLTNAVKRFCERFNIRLVYLYLVYIVLYLVVFGVIIPLPT</sequence>
<protein>
    <submittedName>
        <fullName evidence="2">Uncharacterized protein</fullName>
    </submittedName>
</protein>